<dbReference type="Pfam" id="PF08751">
    <property type="entry name" value="TrwC"/>
    <property type="match status" value="1"/>
</dbReference>
<feature type="domain" description="TrwC relaxase" evidence="1">
    <location>
        <begin position="6"/>
        <end position="356"/>
    </location>
</feature>
<dbReference type="Proteomes" id="UP000181980">
    <property type="component" value="Unassembled WGS sequence"/>
</dbReference>
<dbReference type="InterPro" id="IPR027417">
    <property type="entry name" value="P-loop_NTPase"/>
</dbReference>
<dbReference type="STRING" id="561176.SAMN04488561_3538"/>
<dbReference type="SUPFAM" id="SSF52540">
    <property type="entry name" value="P-loop containing nucleoside triphosphate hydrolases"/>
    <property type="match status" value="2"/>
</dbReference>
<name>A0A1H5MYE7_9ACTN</name>
<evidence type="ECO:0000313" key="2">
    <source>
        <dbReference type="EMBL" id="SEE94276.1"/>
    </source>
</evidence>
<dbReference type="EMBL" id="FNUC01000003">
    <property type="protein sequence ID" value="SEE94276.1"/>
    <property type="molecule type" value="Genomic_DNA"/>
</dbReference>
<sequence>MRVMSAGAGYRYLLTSVAAGDGDRSLSTPLTRYYQEKGTPPGYWIGTGVGGLGDGSLAPGDVVTERQLRRLLGEGHDPLTDEPLGRAYFQFKPLAERIAIRTAALDPALSPEQRDMRIQELTAEEEARSSPRTVAGYDYTFSVPKSVSVLWALADIGSQALIVQAHHAAVADVIDMLERDVAMTRTGRGGVAQVETRGVVATAFDHYDSRAADPQLHTHVVIANRVQGRDGVWRTLDGRPMHAAVVALSEHYNAVLADTLTRDLGVQWEQRDRGRDRNPAWEIAGVGDELVREFSSRAADIEVEKDRLIDAYVRSHGRRPSQRTVLRLRQQATLATRPDKTVRSLSELTALWRTRAGPLVDTDPVAWTSNLIAAGNGRAVLRADDLPQDELVQLAAIVVERVGDRRPTWRRWNLHAETSRQLMHLRFATTSDREAVIGLVVDAAEKASLRLTPPELASTPEAFQRADGSSVFRPKYGAVYSSAAVFAAEDRLLRLANTRTAPTVDLEVVARGVGHHDDGVVLAADQVLAVEKLATSARVVDVLVGPAGTGKTTTLSGLRRAWEAQPGTGHVIGLAPSATAAEVLAADLGVETETTAKWLHEHRHGRWDLRPGQLVVLDEASLAGTFALDAIAAHVAEAGAKLVLVGDWAQLDAVDTSGAFGLLARSRDDAPRLTDARRFVHRWEKSASLSLRLGRPSAVATYQKRGRVAGGDHDEMLEAAYRAWQADLDAGRITSLIAEDSETVAALNARARNDRVLAGLVADTGVALADGNRAGQGDVVITRRNERRLSIGRSWVKNGDRWVVTACHLDGAVSMRRAGSTWHGTVTLPAWYVAEYLDLGYAITTHRAEGSTVDTAHVIVGSSSMTREALYVAMTRGRHSNIAYVATDRAHLEDHQKAGIEDPTAGDILRAVLKHTGSELSAHETLAAEQDHWSSLSQLAAEYETIAEHAQADHVATMLSDAGLDEDRLETVVSSEAFGSLVSTLRRAWAAGFNPAAVTRQAVLSGRLDEVDDLTTVLRYRVRRLTDASRAPRTVPGRQRLIVGLIPRAAGLIADDVNAALAELDGLIEHRADELAAAAVADDQEWVRRCGRRPREPAAYRAWTNCVRLIAAYRDLRGVTDDHPTGPRPTDDRELIDFHRAERALREARALNRPEVSAGGIVNEPVKVDQGQR</sequence>
<protein>
    <submittedName>
        <fullName evidence="2">Conjugative relaxase domain-containing protein, TrwC/TraI family</fullName>
    </submittedName>
</protein>
<dbReference type="InterPro" id="IPR014862">
    <property type="entry name" value="TrwC"/>
</dbReference>
<evidence type="ECO:0000313" key="3">
    <source>
        <dbReference type="Proteomes" id="UP000181980"/>
    </source>
</evidence>
<dbReference type="OrthoDB" id="4524286at2"/>
<reference evidence="3" key="1">
    <citation type="submission" date="2016-10" db="EMBL/GenBank/DDBJ databases">
        <authorList>
            <person name="Varghese N."/>
            <person name="Submissions S."/>
        </authorList>
    </citation>
    <scope>NUCLEOTIDE SEQUENCE [LARGE SCALE GENOMIC DNA]</scope>
    <source>
        <strain evidence="3">DSM 45237</strain>
    </source>
</reference>
<dbReference type="Gene3D" id="2.30.30.940">
    <property type="match status" value="1"/>
</dbReference>
<dbReference type="AlphaFoldDB" id="A0A1H5MYE7"/>
<gene>
    <name evidence="2" type="ORF">SAMN04488561_3538</name>
</gene>
<organism evidence="2 3">
    <name type="scientific">Jiangella alba</name>
    <dbReference type="NCBI Taxonomy" id="561176"/>
    <lineage>
        <taxon>Bacteria</taxon>
        <taxon>Bacillati</taxon>
        <taxon>Actinomycetota</taxon>
        <taxon>Actinomycetes</taxon>
        <taxon>Jiangellales</taxon>
        <taxon>Jiangellaceae</taxon>
        <taxon>Jiangella</taxon>
    </lineage>
</organism>
<dbReference type="SUPFAM" id="SSF55464">
    <property type="entry name" value="Origin of replication-binding domain, RBD-like"/>
    <property type="match status" value="1"/>
</dbReference>
<evidence type="ECO:0000259" key="1">
    <source>
        <dbReference type="Pfam" id="PF08751"/>
    </source>
</evidence>
<proteinExistence type="predicted"/>
<accession>A0A1H5MYE7</accession>
<dbReference type="NCBIfam" id="NF041492">
    <property type="entry name" value="MobF"/>
    <property type="match status" value="1"/>
</dbReference>
<dbReference type="CDD" id="cd18809">
    <property type="entry name" value="SF1_C_RecD"/>
    <property type="match status" value="1"/>
</dbReference>
<dbReference type="Pfam" id="PF13604">
    <property type="entry name" value="AAA_30"/>
    <property type="match status" value="1"/>
</dbReference>
<keyword evidence="3" id="KW-1185">Reference proteome</keyword>
<dbReference type="Gene3D" id="3.40.50.300">
    <property type="entry name" value="P-loop containing nucleotide triphosphate hydrolases"/>
    <property type="match status" value="2"/>
</dbReference>